<organism evidence="6 7">
    <name type="scientific">Variovorax dokdonensis</name>
    <dbReference type="NCBI Taxonomy" id="344883"/>
    <lineage>
        <taxon>Bacteria</taxon>
        <taxon>Pseudomonadati</taxon>
        <taxon>Pseudomonadota</taxon>
        <taxon>Betaproteobacteria</taxon>
        <taxon>Burkholderiales</taxon>
        <taxon>Comamonadaceae</taxon>
        <taxon>Variovorax</taxon>
    </lineage>
</organism>
<proteinExistence type="inferred from homology"/>
<protein>
    <submittedName>
        <fullName evidence="6">LysR family transcriptional regulator</fullName>
    </submittedName>
</protein>
<dbReference type="SUPFAM" id="SSF46785">
    <property type="entry name" value="Winged helix' DNA-binding domain"/>
    <property type="match status" value="1"/>
</dbReference>
<evidence type="ECO:0000256" key="2">
    <source>
        <dbReference type="ARBA" id="ARBA00023015"/>
    </source>
</evidence>
<evidence type="ECO:0000256" key="4">
    <source>
        <dbReference type="ARBA" id="ARBA00023163"/>
    </source>
</evidence>
<dbReference type="Pfam" id="PF03466">
    <property type="entry name" value="LysR_substrate"/>
    <property type="match status" value="1"/>
</dbReference>
<dbReference type="EMBL" id="JASZYV010000002">
    <property type="protein sequence ID" value="MDM0045312.1"/>
    <property type="molecule type" value="Genomic_DNA"/>
</dbReference>
<dbReference type="PRINTS" id="PR00039">
    <property type="entry name" value="HTHLYSR"/>
</dbReference>
<evidence type="ECO:0000256" key="1">
    <source>
        <dbReference type="ARBA" id="ARBA00009437"/>
    </source>
</evidence>
<dbReference type="RefSeq" id="WP_286660392.1">
    <property type="nucleotide sequence ID" value="NZ_JASZYV010000002.1"/>
</dbReference>
<gene>
    <name evidence="6" type="ORF">QTH91_12525</name>
</gene>
<comment type="similarity">
    <text evidence="1">Belongs to the LysR transcriptional regulatory family.</text>
</comment>
<dbReference type="Proteomes" id="UP001174908">
    <property type="component" value="Unassembled WGS sequence"/>
</dbReference>
<dbReference type="InterPro" id="IPR005119">
    <property type="entry name" value="LysR_subst-bd"/>
</dbReference>
<keyword evidence="3" id="KW-0238">DNA-binding</keyword>
<dbReference type="PANTHER" id="PTHR30419:SF8">
    <property type="entry name" value="NITROGEN ASSIMILATION TRANSCRIPTIONAL ACTIVATOR-RELATED"/>
    <property type="match status" value="1"/>
</dbReference>
<comment type="caution">
    <text evidence="6">The sequence shown here is derived from an EMBL/GenBank/DDBJ whole genome shotgun (WGS) entry which is preliminary data.</text>
</comment>
<sequence length="319" mass="35386">MTHYTHWFIRARLKTRQLLLLVALAEEGNIHRAAQVLNMTQPAASKLLKDLEDVLEVPLFERLPRGMRPTWYGETMIRHARVALASLNQAHDELAGLKAGRFGQVAVGCITAPGLALLPTAVAQVKREHPSLQVAVDIETSPVLMERLAQGKLDILVARLFAEHDKSQLRYEALVEEPISAIVRPGHPLLDLQGLTLRDLLSTGWIVPPSGSVLRHRFELMFQEEGLAPPINLIESSALLFITRMLQSSDMLAIVATDVARYYAAHNIVSILPVAMDCHMDAFGLITRTDRLLSPAAQVMMRALKAVSLDVYGRRLDPV</sequence>
<dbReference type="InterPro" id="IPR000847">
    <property type="entry name" value="LysR_HTH_N"/>
</dbReference>
<dbReference type="PANTHER" id="PTHR30419">
    <property type="entry name" value="HTH-TYPE TRANSCRIPTIONAL REGULATOR YBHD"/>
    <property type="match status" value="1"/>
</dbReference>
<dbReference type="Gene3D" id="1.10.10.10">
    <property type="entry name" value="Winged helix-like DNA-binding domain superfamily/Winged helix DNA-binding domain"/>
    <property type="match status" value="1"/>
</dbReference>
<dbReference type="PROSITE" id="PS50931">
    <property type="entry name" value="HTH_LYSR"/>
    <property type="match status" value="1"/>
</dbReference>
<evidence type="ECO:0000256" key="3">
    <source>
        <dbReference type="ARBA" id="ARBA00023125"/>
    </source>
</evidence>
<dbReference type="InterPro" id="IPR050950">
    <property type="entry name" value="HTH-type_LysR_regulators"/>
</dbReference>
<dbReference type="Pfam" id="PF00126">
    <property type="entry name" value="HTH_1"/>
    <property type="match status" value="1"/>
</dbReference>
<keyword evidence="4" id="KW-0804">Transcription</keyword>
<evidence type="ECO:0000313" key="6">
    <source>
        <dbReference type="EMBL" id="MDM0045312.1"/>
    </source>
</evidence>
<dbReference type="Gene3D" id="3.40.190.10">
    <property type="entry name" value="Periplasmic binding protein-like II"/>
    <property type="match status" value="2"/>
</dbReference>
<reference evidence="6" key="1">
    <citation type="submission" date="2023-06" db="EMBL/GenBank/DDBJ databases">
        <authorList>
            <person name="Jiang Y."/>
            <person name="Liu Q."/>
        </authorList>
    </citation>
    <scope>NUCLEOTIDE SEQUENCE</scope>
    <source>
        <strain evidence="6">CGMCC 1.12089</strain>
    </source>
</reference>
<accession>A0ABT7NBK2</accession>
<evidence type="ECO:0000313" key="7">
    <source>
        <dbReference type="Proteomes" id="UP001174908"/>
    </source>
</evidence>
<dbReference type="InterPro" id="IPR036390">
    <property type="entry name" value="WH_DNA-bd_sf"/>
</dbReference>
<dbReference type="InterPro" id="IPR036388">
    <property type="entry name" value="WH-like_DNA-bd_sf"/>
</dbReference>
<feature type="domain" description="HTH lysR-type" evidence="5">
    <location>
        <begin position="13"/>
        <end position="70"/>
    </location>
</feature>
<dbReference type="SUPFAM" id="SSF53850">
    <property type="entry name" value="Periplasmic binding protein-like II"/>
    <property type="match status" value="1"/>
</dbReference>
<evidence type="ECO:0000259" key="5">
    <source>
        <dbReference type="PROSITE" id="PS50931"/>
    </source>
</evidence>
<keyword evidence="7" id="KW-1185">Reference proteome</keyword>
<name>A0ABT7NBK2_9BURK</name>
<keyword evidence="2" id="KW-0805">Transcription regulation</keyword>